<proteinExistence type="predicted"/>
<dbReference type="AlphaFoldDB" id="F5YCA7"/>
<dbReference type="KEGG" id="taz:TREAZ_0462"/>
<reference evidence="2" key="1">
    <citation type="submission" date="2009-12" db="EMBL/GenBank/DDBJ databases">
        <title>Complete sequence of Treponema azotonutricium strain ZAS-9.</title>
        <authorList>
            <person name="Tetu S.G."/>
            <person name="Matson E."/>
            <person name="Ren Q."/>
            <person name="Seshadri R."/>
            <person name="Elbourne L."/>
            <person name="Hassan K.A."/>
            <person name="Durkin A."/>
            <person name="Radune D."/>
            <person name="Mohamoud Y."/>
            <person name="Shay R."/>
            <person name="Jin S."/>
            <person name="Zhang X."/>
            <person name="Lucey K."/>
            <person name="Ballor N.R."/>
            <person name="Ottesen E."/>
            <person name="Rosenthal R."/>
            <person name="Allen A."/>
            <person name="Leadbetter J.R."/>
            <person name="Paulsen I.T."/>
        </authorList>
    </citation>
    <scope>NUCLEOTIDE SEQUENCE [LARGE SCALE GENOMIC DNA]</scope>
    <source>
        <strain evidence="2">ATCC BAA-888 / DSM 13862 / ZAS-9</strain>
    </source>
</reference>
<sequence>MKKFIIIFVLILGSIPVYSLTFLEYLAHCNVSLGPNFMAGGDISGDNAAYSIWLSDNHGPIYYYDYSPSDIKKPVGISFDTRLPFYFNDLFALGLNIELGGFNYMSGLIGAYFDYYFSPRWSFVGSIGGSLALISYKLGEANGKDVTLSGSGTSGLGLSLGAKFHVFKYMYLEAGYRLGWASKISEYSVRYDGEKVGNLPLPPLKASASHNFSIKIGAGI</sequence>
<dbReference type="RefSeq" id="WP_015711485.1">
    <property type="nucleotide sequence ID" value="NC_015577.1"/>
</dbReference>
<evidence type="ECO:0000313" key="2">
    <source>
        <dbReference type="Proteomes" id="UP000009222"/>
    </source>
</evidence>
<dbReference type="InterPro" id="IPR011250">
    <property type="entry name" value="OMP/PagP_B-barrel"/>
</dbReference>
<gene>
    <name evidence="1" type="ordered locus">TREAZ_0462</name>
</gene>
<dbReference type="SUPFAM" id="SSF56925">
    <property type="entry name" value="OMPA-like"/>
    <property type="match status" value="1"/>
</dbReference>
<name>F5YCA7_LEAAZ</name>
<evidence type="ECO:0000313" key="1">
    <source>
        <dbReference type="EMBL" id="AEF82315.1"/>
    </source>
</evidence>
<keyword evidence="2" id="KW-1185">Reference proteome</keyword>
<dbReference type="STRING" id="545695.TREAZ_0462"/>
<dbReference type="InParanoid" id="F5YCA7"/>
<organism evidence="1 2">
    <name type="scientific">Leadbettera azotonutricia (strain ATCC BAA-888 / DSM 13862 / ZAS-9)</name>
    <name type="common">Treponema azotonutricium</name>
    <dbReference type="NCBI Taxonomy" id="545695"/>
    <lineage>
        <taxon>Bacteria</taxon>
        <taxon>Pseudomonadati</taxon>
        <taxon>Spirochaetota</taxon>
        <taxon>Spirochaetia</taxon>
        <taxon>Spirochaetales</taxon>
        <taxon>Breznakiellaceae</taxon>
        <taxon>Leadbettera</taxon>
    </lineage>
</organism>
<accession>F5YCA7</accession>
<reference evidence="1 2" key="2">
    <citation type="journal article" date="2011" name="ISME J.">
        <title>RNA-seq reveals cooperative metabolic interactions between two termite-gut spirochete species in co-culture.</title>
        <authorList>
            <person name="Rosenthal A.Z."/>
            <person name="Matson E.G."/>
            <person name="Eldar A."/>
            <person name="Leadbetter J.R."/>
        </authorList>
    </citation>
    <scope>NUCLEOTIDE SEQUENCE [LARGE SCALE GENOMIC DNA]</scope>
    <source>
        <strain evidence="2">ATCC BAA-888 / DSM 13862 / ZAS-9</strain>
    </source>
</reference>
<protein>
    <submittedName>
        <fullName evidence="1">Uncharacterized protein</fullName>
    </submittedName>
</protein>
<dbReference type="EMBL" id="CP001841">
    <property type="protein sequence ID" value="AEF82315.1"/>
    <property type="molecule type" value="Genomic_DNA"/>
</dbReference>
<dbReference type="Proteomes" id="UP000009222">
    <property type="component" value="Chromosome"/>
</dbReference>
<dbReference type="HOGENOM" id="CLU_1255490_0_0_12"/>